<dbReference type="Pfam" id="PF00010">
    <property type="entry name" value="HLH"/>
    <property type="match status" value="1"/>
</dbReference>
<dbReference type="Proteomes" id="UP000677054">
    <property type="component" value="Unassembled WGS sequence"/>
</dbReference>
<dbReference type="EMBL" id="CAJPEV010001314">
    <property type="protein sequence ID" value="CAG0892003.1"/>
    <property type="molecule type" value="Genomic_DNA"/>
</dbReference>
<keyword evidence="10" id="KW-1185">Reference proteome</keyword>
<dbReference type="SUPFAM" id="SSF47459">
    <property type="entry name" value="HLH, helix-loop-helix DNA-binding domain"/>
    <property type="match status" value="1"/>
</dbReference>
<keyword evidence="3" id="KW-0238">DNA-binding</keyword>
<dbReference type="Gene3D" id="6.10.250.980">
    <property type="match status" value="1"/>
</dbReference>
<evidence type="ECO:0000313" key="9">
    <source>
        <dbReference type="EMBL" id="CAD7247043.1"/>
    </source>
</evidence>
<dbReference type="Pfam" id="PF07527">
    <property type="entry name" value="Hairy_orange"/>
    <property type="match status" value="1"/>
</dbReference>
<evidence type="ECO:0000256" key="4">
    <source>
        <dbReference type="ARBA" id="ARBA00023163"/>
    </source>
</evidence>
<evidence type="ECO:0000256" key="5">
    <source>
        <dbReference type="ARBA" id="ARBA00023242"/>
    </source>
</evidence>
<protein>
    <submittedName>
        <fullName evidence="9">Uncharacterized protein</fullName>
    </submittedName>
</protein>
<feature type="compositionally biased region" description="Low complexity" evidence="6">
    <location>
        <begin position="221"/>
        <end position="235"/>
    </location>
</feature>
<evidence type="ECO:0000313" key="10">
    <source>
        <dbReference type="Proteomes" id="UP000677054"/>
    </source>
</evidence>
<evidence type="ECO:0000256" key="2">
    <source>
        <dbReference type="ARBA" id="ARBA00023015"/>
    </source>
</evidence>
<sequence>MMPAENVIRKVENRRSNKPLMEKRRRARINNCLNELKALILDSMKKDVSFASSPFPARHSKLEKADILELTVRHVAALQQQRASLEDGSALAAKFRAGYAQCVAEVENFLERLDVHAVSPGVEPDVKHKVLNHLRLCLASVNQCPDDPQAPAATVLVPARLPSGELAFVVPAVYGRNHHDGEFQEEEEEMQHAPLNLSKVPGEEPLALTVHHHHDGRHPSSRSPSPVSYLSSPTSERTTSPASVHSDSTHNGRSSPWRPW</sequence>
<evidence type="ECO:0000256" key="1">
    <source>
        <dbReference type="ARBA" id="ARBA00004123"/>
    </source>
</evidence>
<dbReference type="GO" id="GO:0006355">
    <property type="term" value="P:regulation of DNA-templated transcription"/>
    <property type="evidence" value="ECO:0007669"/>
    <property type="project" value="InterPro"/>
</dbReference>
<keyword evidence="2" id="KW-0805">Transcription regulation</keyword>
<feature type="compositionally biased region" description="Polar residues" evidence="6">
    <location>
        <begin position="236"/>
        <end position="254"/>
    </location>
</feature>
<dbReference type="InterPro" id="IPR011598">
    <property type="entry name" value="bHLH_dom"/>
</dbReference>
<comment type="subcellular location">
    <subcellularLocation>
        <location evidence="1">Nucleus</location>
    </subcellularLocation>
</comment>
<dbReference type="PROSITE" id="PS51054">
    <property type="entry name" value="ORANGE"/>
    <property type="match status" value="1"/>
</dbReference>
<dbReference type="OrthoDB" id="6085656at2759"/>
<organism evidence="9">
    <name type="scientific">Darwinula stevensoni</name>
    <dbReference type="NCBI Taxonomy" id="69355"/>
    <lineage>
        <taxon>Eukaryota</taxon>
        <taxon>Metazoa</taxon>
        <taxon>Ecdysozoa</taxon>
        <taxon>Arthropoda</taxon>
        <taxon>Crustacea</taxon>
        <taxon>Oligostraca</taxon>
        <taxon>Ostracoda</taxon>
        <taxon>Podocopa</taxon>
        <taxon>Podocopida</taxon>
        <taxon>Darwinulocopina</taxon>
        <taxon>Darwinuloidea</taxon>
        <taxon>Darwinulidae</taxon>
        <taxon>Darwinula</taxon>
    </lineage>
</organism>
<dbReference type="InterPro" id="IPR050370">
    <property type="entry name" value="HES_HEY"/>
</dbReference>
<dbReference type="InterPro" id="IPR003650">
    <property type="entry name" value="Orange_dom"/>
</dbReference>
<evidence type="ECO:0000259" key="8">
    <source>
        <dbReference type="PROSITE" id="PS51054"/>
    </source>
</evidence>
<dbReference type="GO" id="GO:1990837">
    <property type="term" value="F:sequence-specific double-stranded DNA binding"/>
    <property type="evidence" value="ECO:0007669"/>
    <property type="project" value="UniProtKB-ARBA"/>
</dbReference>
<feature type="region of interest" description="Disordered" evidence="6">
    <location>
        <begin position="212"/>
        <end position="260"/>
    </location>
</feature>
<gene>
    <name evidence="9" type="ORF">DSTB1V02_LOCUS6882</name>
</gene>
<dbReference type="AlphaFoldDB" id="A0A7R8XFW8"/>
<evidence type="ECO:0000256" key="6">
    <source>
        <dbReference type="SAM" id="MobiDB-lite"/>
    </source>
</evidence>
<dbReference type="SMART" id="SM00353">
    <property type="entry name" value="HLH"/>
    <property type="match status" value="1"/>
</dbReference>
<dbReference type="SMART" id="SM00511">
    <property type="entry name" value="ORANGE"/>
    <property type="match status" value="1"/>
</dbReference>
<dbReference type="EMBL" id="LR900831">
    <property type="protein sequence ID" value="CAD7247043.1"/>
    <property type="molecule type" value="Genomic_DNA"/>
</dbReference>
<dbReference type="FunFam" id="4.10.280.10:FF:000009">
    <property type="entry name" value="Transcription factor HES-1"/>
    <property type="match status" value="1"/>
</dbReference>
<proteinExistence type="predicted"/>
<accession>A0A7R8XFW8</accession>
<dbReference type="PROSITE" id="PS50888">
    <property type="entry name" value="BHLH"/>
    <property type="match status" value="1"/>
</dbReference>
<evidence type="ECO:0000259" key="7">
    <source>
        <dbReference type="PROSITE" id="PS50888"/>
    </source>
</evidence>
<name>A0A7R8XFW8_9CRUS</name>
<dbReference type="Gene3D" id="4.10.280.10">
    <property type="entry name" value="Helix-loop-helix DNA-binding domain"/>
    <property type="match status" value="1"/>
</dbReference>
<dbReference type="GO" id="GO:0046983">
    <property type="term" value="F:protein dimerization activity"/>
    <property type="evidence" value="ECO:0007669"/>
    <property type="project" value="InterPro"/>
</dbReference>
<keyword evidence="4" id="KW-0804">Transcription</keyword>
<dbReference type="PANTHER" id="PTHR10985">
    <property type="entry name" value="BASIC HELIX-LOOP-HELIX TRANSCRIPTION FACTOR, HES-RELATED"/>
    <property type="match status" value="1"/>
</dbReference>
<evidence type="ECO:0000256" key="3">
    <source>
        <dbReference type="ARBA" id="ARBA00023125"/>
    </source>
</evidence>
<dbReference type="InterPro" id="IPR036638">
    <property type="entry name" value="HLH_DNA-bd_sf"/>
</dbReference>
<dbReference type="GO" id="GO:0005634">
    <property type="term" value="C:nucleus"/>
    <property type="evidence" value="ECO:0007669"/>
    <property type="project" value="UniProtKB-SubCell"/>
</dbReference>
<feature type="domain" description="Orange" evidence="8">
    <location>
        <begin position="95"/>
        <end position="134"/>
    </location>
</feature>
<reference evidence="9" key="1">
    <citation type="submission" date="2020-11" db="EMBL/GenBank/DDBJ databases">
        <authorList>
            <person name="Tran Van P."/>
        </authorList>
    </citation>
    <scope>NUCLEOTIDE SEQUENCE</scope>
</reference>
<keyword evidence="5" id="KW-0539">Nucleus</keyword>
<feature type="domain" description="BHLH" evidence="7">
    <location>
        <begin position="13"/>
        <end position="78"/>
    </location>
</feature>
<dbReference type="SUPFAM" id="SSF158457">
    <property type="entry name" value="Orange domain-like"/>
    <property type="match status" value="1"/>
</dbReference>